<dbReference type="GO" id="GO:0003700">
    <property type="term" value="F:DNA-binding transcription factor activity"/>
    <property type="evidence" value="ECO:0007669"/>
    <property type="project" value="InterPro"/>
</dbReference>
<dbReference type="Proteomes" id="UP000003100">
    <property type="component" value="Unassembled WGS sequence"/>
</dbReference>
<reference evidence="7 8" key="2">
    <citation type="submission" date="2009-02" db="EMBL/GenBank/DDBJ databases">
        <title>Draft genome sequence of Blautia hydrogenotrophica DSM 10507 (Ruminococcus hydrogenotrophicus DSM 10507).</title>
        <authorList>
            <person name="Sudarsanam P."/>
            <person name="Ley R."/>
            <person name="Guruge J."/>
            <person name="Turnbaugh P.J."/>
            <person name="Mahowald M."/>
            <person name="Liep D."/>
            <person name="Gordon J."/>
        </authorList>
    </citation>
    <scope>NUCLEOTIDE SEQUENCE [LARGE SCALE GENOMIC DNA]</scope>
    <source>
        <strain evidence="8">DSM 10507 / JCM 14656 / S5a33</strain>
    </source>
</reference>
<evidence type="ECO:0000313" key="7">
    <source>
        <dbReference type="EMBL" id="EEG49050.1"/>
    </source>
</evidence>
<dbReference type="PRINTS" id="PR00035">
    <property type="entry name" value="HTHGNTR"/>
</dbReference>
<evidence type="ECO:0000256" key="1">
    <source>
        <dbReference type="ARBA" id="ARBA00023015"/>
    </source>
</evidence>
<evidence type="ECO:0000256" key="2">
    <source>
        <dbReference type="ARBA" id="ARBA00023125"/>
    </source>
</evidence>
<evidence type="ECO:0000259" key="6">
    <source>
        <dbReference type="PROSITE" id="PS50949"/>
    </source>
</evidence>
<feature type="compositionally biased region" description="Polar residues" evidence="5">
    <location>
        <begin position="1"/>
        <end position="19"/>
    </location>
</feature>
<protein>
    <recommendedName>
        <fullName evidence="6">HTH gntR-type domain-containing protein</fullName>
    </recommendedName>
</protein>
<dbReference type="InterPro" id="IPR000524">
    <property type="entry name" value="Tscrpt_reg_HTH_GntR"/>
</dbReference>
<keyword evidence="3" id="KW-0804">Transcription</keyword>
<dbReference type="PROSITE" id="PS50949">
    <property type="entry name" value="HTH_GNTR"/>
    <property type="match status" value="1"/>
</dbReference>
<keyword evidence="2" id="KW-0238">DNA-binding</keyword>
<dbReference type="SUPFAM" id="SSF46785">
    <property type="entry name" value="Winged helix' DNA-binding domain"/>
    <property type="match status" value="1"/>
</dbReference>
<dbReference type="SMART" id="SM00895">
    <property type="entry name" value="FCD"/>
    <property type="match status" value="1"/>
</dbReference>
<feature type="domain" description="HTH gntR-type" evidence="6">
    <location>
        <begin position="40"/>
        <end position="108"/>
    </location>
</feature>
<dbReference type="Gene3D" id="1.20.120.530">
    <property type="entry name" value="GntR ligand-binding domain-like"/>
    <property type="match status" value="1"/>
</dbReference>
<dbReference type="InterPro" id="IPR008920">
    <property type="entry name" value="TF_FadR/GntR_C"/>
</dbReference>
<dbReference type="InterPro" id="IPR011711">
    <property type="entry name" value="GntR_C"/>
</dbReference>
<keyword evidence="1" id="KW-0805">Transcription regulation</keyword>
<dbReference type="Pfam" id="PF07729">
    <property type="entry name" value="FCD"/>
    <property type="match status" value="1"/>
</dbReference>
<evidence type="ECO:0000256" key="4">
    <source>
        <dbReference type="SAM" id="Coils"/>
    </source>
</evidence>
<dbReference type="HOGENOM" id="CLU_017584_9_1_9"/>
<dbReference type="PATRIC" id="fig|476272.21.peg.1469"/>
<dbReference type="Gene3D" id="1.10.10.10">
    <property type="entry name" value="Winged helix-like DNA-binding domain superfamily/Winged helix DNA-binding domain"/>
    <property type="match status" value="1"/>
</dbReference>
<evidence type="ECO:0000256" key="5">
    <source>
        <dbReference type="SAM" id="MobiDB-lite"/>
    </source>
</evidence>
<proteinExistence type="predicted"/>
<dbReference type="AlphaFoldDB" id="C0CMF6"/>
<dbReference type="InterPro" id="IPR036390">
    <property type="entry name" value="WH_DNA-bd_sf"/>
</dbReference>
<dbReference type="CDD" id="cd07377">
    <property type="entry name" value="WHTH_GntR"/>
    <property type="match status" value="1"/>
</dbReference>
<dbReference type="InterPro" id="IPR036388">
    <property type="entry name" value="WH-like_DNA-bd_sf"/>
</dbReference>
<evidence type="ECO:0000313" key="8">
    <source>
        <dbReference type="Proteomes" id="UP000003100"/>
    </source>
</evidence>
<keyword evidence="4" id="KW-0175">Coiled coil</keyword>
<evidence type="ECO:0000256" key="3">
    <source>
        <dbReference type="ARBA" id="ARBA00023163"/>
    </source>
</evidence>
<dbReference type="PANTHER" id="PTHR43537">
    <property type="entry name" value="TRANSCRIPTIONAL REGULATOR, GNTR FAMILY"/>
    <property type="match status" value="1"/>
</dbReference>
<organism evidence="7 8">
    <name type="scientific">Blautia hydrogenotrophica (strain DSM 10507 / JCM 14656 / S5a33)</name>
    <name type="common">Ruminococcus hydrogenotrophicus</name>
    <dbReference type="NCBI Taxonomy" id="476272"/>
    <lineage>
        <taxon>Bacteria</taxon>
        <taxon>Bacillati</taxon>
        <taxon>Bacillota</taxon>
        <taxon>Clostridia</taxon>
        <taxon>Lachnospirales</taxon>
        <taxon>Lachnospiraceae</taxon>
        <taxon>Blautia</taxon>
    </lineage>
</organism>
<reference evidence="7 8" key="1">
    <citation type="submission" date="2009-01" db="EMBL/GenBank/DDBJ databases">
        <authorList>
            <person name="Fulton L."/>
            <person name="Clifton S."/>
            <person name="Fulton B."/>
            <person name="Xu J."/>
            <person name="Minx P."/>
            <person name="Pepin K.H."/>
            <person name="Johnson M."/>
            <person name="Bhonagiri V."/>
            <person name="Nash W.E."/>
            <person name="Mardis E.R."/>
            <person name="Wilson R.K."/>
        </authorList>
    </citation>
    <scope>NUCLEOTIDE SEQUENCE [LARGE SCALE GENOMIC DNA]</scope>
    <source>
        <strain evidence="8">DSM 10507 / JCM 14656 / S5a33</strain>
    </source>
</reference>
<sequence>MMVENCYNNSRIPKSTSRFQRGDVKKVEQPKVQGMMLKTENLSERVVVWLEKAIVHGELRPGDELPSEQEMCNLLGVGKSSIREALKMLQMIGVVEIRQGKRSRVCDTVKPNIMMPLIFKLAMLDSSPQNLYDFRVMFEEAVVRFARNRIEESSLERLKEEVERFRQKSEAGTATVEDDFAFHKLLLEICDNPFIYEIGNLLIEIFEEPMTKTSPYDAQRALRDHQMIISIFEEGVKEKDKVSEAVRESFEVYRNVLGVEDKASIN</sequence>
<gene>
    <name evidence="7" type="ORF">RUMHYD_02039</name>
</gene>
<accession>C0CMF6</accession>
<dbReference type="SUPFAM" id="SSF48008">
    <property type="entry name" value="GntR ligand-binding domain-like"/>
    <property type="match status" value="1"/>
</dbReference>
<dbReference type="PANTHER" id="PTHR43537:SF5">
    <property type="entry name" value="UXU OPERON TRANSCRIPTIONAL REGULATOR"/>
    <property type="match status" value="1"/>
</dbReference>
<dbReference type="Pfam" id="PF00392">
    <property type="entry name" value="GntR"/>
    <property type="match status" value="1"/>
</dbReference>
<feature type="region of interest" description="Disordered" evidence="5">
    <location>
        <begin position="1"/>
        <end position="23"/>
    </location>
</feature>
<dbReference type="EMBL" id="ACBZ01000106">
    <property type="protein sequence ID" value="EEG49050.1"/>
    <property type="molecule type" value="Genomic_DNA"/>
</dbReference>
<name>C0CMF6_BLAHS</name>
<dbReference type="eggNOG" id="COG2186">
    <property type="taxonomic scope" value="Bacteria"/>
</dbReference>
<keyword evidence="8" id="KW-1185">Reference proteome</keyword>
<feature type="coiled-coil region" evidence="4">
    <location>
        <begin position="148"/>
        <end position="175"/>
    </location>
</feature>
<dbReference type="SMART" id="SM00345">
    <property type="entry name" value="HTH_GNTR"/>
    <property type="match status" value="1"/>
</dbReference>
<dbReference type="GO" id="GO:0003677">
    <property type="term" value="F:DNA binding"/>
    <property type="evidence" value="ECO:0007669"/>
    <property type="project" value="UniProtKB-KW"/>
</dbReference>